<keyword evidence="1" id="KW-0812">Transmembrane</keyword>
<dbReference type="PATRIC" id="fig|568816.4.peg.961"/>
<gene>
    <name evidence="2" type="ordered locus">Acin_0999</name>
</gene>
<dbReference type="HOGENOM" id="CLU_1425200_0_0_9"/>
<dbReference type="EMBL" id="CP003058">
    <property type="protein sequence ID" value="AEQ22227.1"/>
    <property type="molecule type" value="Genomic_DNA"/>
</dbReference>
<evidence type="ECO:0000313" key="3">
    <source>
        <dbReference type="Proteomes" id="UP000007093"/>
    </source>
</evidence>
<dbReference type="Proteomes" id="UP000007093">
    <property type="component" value="Chromosome"/>
</dbReference>
<dbReference type="eggNOG" id="ENOG5033KKB">
    <property type="taxonomic scope" value="Bacteria"/>
</dbReference>
<dbReference type="KEGG" id="ain:Acin_0999"/>
<keyword evidence="3" id="KW-1185">Reference proteome</keyword>
<keyword evidence="1" id="KW-1133">Transmembrane helix</keyword>
<organism evidence="2 3">
    <name type="scientific">Acidaminococcus intestini (strain RyC-MR95)</name>
    <dbReference type="NCBI Taxonomy" id="568816"/>
    <lineage>
        <taxon>Bacteria</taxon>
        <taxon>Bacillati</taxon>
        <taxon>Bacillota</taxon>
        <taxon>Negativicutes</taxon>
        <taxon>Acidaminococcales</taxon>
        <taxon>Acidaminococcaceae</taxon>
        <taxon>Acidaminococcus</taxon>
    </lineage>
</organism>
<dbReference type="InParanoid" id="G4Q6S8"/>
<protein>
    <submittedName>
        <fullName evidence="2">Uncharacterized protein</fullName>
    </submittedName>
</protein>
<keyword evidence="1" id="KW-0472">Membrane</keyword>
<feature type="transmembrane region" description="Helical" evidence="1">
    <location>
        <begin position="165"/>
        <end position="186"/>
    </location>
</feature>
<dbReference type="AlphaFoldDB" id="G4Q6S8"/>
<accession>G4Q6S8</accession>
<dbReference type="STRING" id="568816.Acin_0999"/>
<name>G4Q6S8_ACIIR</name>
<proteinExistence type="predicted"/>
<reference evidence="2 3" key="1">
    <citation type="journal article" date="2011" name="J. Bacteriol.">
        <title>Complete genome sequence of Acidaminococcus intestini RYC-MR95, a Gram-negative bacterium from the phylum Firmicutes.</title>
        <authorList>
            <person name="D'Auria G."/>
            <person name="Galan J.C."/>
            <person name="Rodriguez-Alcayna M."/>
            <person name="Moya A."/>
            <person name="Baquero F."/>
            <person name="Latorre A."/>
        </authorList>
    </citation>
    <scope>NUCLEOTIDE SEQUENCE [LARGE SCALE GENOMIC DNA]</scope>
    <source>
        <strain evidence="2 3">RyC-MR95</strain>
    </source>
</reference>
<sequence length="190" mass="21964">MAFEKYYFGEFVVRTGTYYTTAVVHVDHLKENDNSLKAERLLRTTGNLYSFIEKNEKNGPISFNRLDVNWDKLDKNGKITWLQKYISIYNFGYDTYEILIKLDSFVPKDADYLKANSNELLREFIACSDEFIQKIEPSASIRVIKTDAVYPEVVTISKKQTVLKYGMIGFVLGLLLSSVSILIWTLGRKK</sequence>
<evidence type="ECO:0000313" key="2">
    <source>
        <dbReference type="EMBL" id="AEQ22227.1"/>
    </source>
</evidence>
<evidence type="ECO:0000256" key="1">
    <source>
        <dbReference type="SAM" id="Phobius"/>
    </source>
</evidence>